<dbReference type="Proteomes" id="UP001159428">
    <property type="component" value="Unassembled WGS sequence"/>
</dbReference>
<protein>
    <submittedName>
        <fullName evidence="3">Uncharacterized protein</fullName>
    </submittedName>
</protein>
<keyword evidence="2" id="KW-0812">Transmembrane</keyword>
<feature type="transmembrane region" description="Helical" evidence="2">
    <location>
        <begin position="294"/>
        <end position="316"/>
    </location>
</feature>
<comment type="caution">
    <text evidence="3">The sequence shown here is derived from an EMBL/GenBank/DDBJ whole genome shotgun (WGS) entry which is preliminary data.</text>
</comment>
<dbReference type="AlphaFoldDB" id="A0AAU9XB54"/>
<evidence type="ECO:0000256" key="1">
    <source>
        <dbReference type="SAM" id="MobiDB-lite"/>
    </source>
</evidence>
<evidence type="ECO:0000256" key="2">
    <source>
        <dbReference type="SAM" id="Phobius"/>
    </source>
</evidence>
<feature type="transmembrane region" description="Helical" evidence="2">
    <location>
        <begin position="350"/>
        <end position="372"/>
    </location>
</feature>
<gene>
    <name evidence="3" type="ORF">PMEA_00020297</name>
</gene>
<feature type="transmembrane region" description="Helical" evidence="2">
    <location>
        <begin position="237"/>
        <end position="257"/>
    </location>
</feature>
<feature type="transmembrane region" description="Helical" evidence="2">
    <location>
        <begin position="322"/>
        <end position="343"/>
    </location>
</feature>
<keyword evidence="2" id="KW-1133">Transmembrane helix</keyword>
<feature type="region of interest" description="Disordered" evidence="1">
    <location>
        <begin position="406"/>
        <end position="431"/>
    </location>
</feature>
<sequence>MLSAIASLKSHVLELMETYNALASGENSFNIRAALYPAKKPSSVRVFVNVYGLNGTQSPRSNACKYTWSTNCLFVALPAAVLQVMSLGSIIVSPRTQHLDITLPSFCCKVSEDRREKMIEDVIAELQDLAVSPAKPDPRLNTAECVIKDHDPKILDTGRSGLIYSMLFCSFISVMLLGPLLAYFILEYLKSSPGETSRFCCWEEKPVVYAANLTVVVMLLIEIVIIIYSFIKSYNIGLPMIFILIITAEGPVIVSILKLKKYIRGNQGGNGGNLGPHGRVKDTMKRIIAFFRSSIYYIWVNLVLYHFFWLLIGIMITPTWGLTVFLVILVFIIVFFSALWHLFKQANLQAYIFSGFCFFGCCCAAVVPLLAGNSFYGRETADDIIKVVLLYIITYLVPKMLKFNESQTSGPTDNRDKPSVPNAENRFELQQPGMRDGEQRGLLTNTLG</sequence>
<keyword evidence="4" id="KW-1185">Reference proteome</keyword>
<feature type="transmembrane region" description="Helical" evidence="2">
    <location>
        <begin position="72"/>
        <end position="92"/>
    </location>
</feature>
<reference evidence="3 4" key="1">
    <citation type="submission" date="2022-05" db="EMBL/GenBank/DDBJ databases">
        <authorList>
            <consortium name="Genoscope - CEA"/>
            <person name="William W."/>
        </authorList>
    </citation>
    <scope>NUCLEOTIDE SEQUENCE [LARGE SCALE GENOMIC DNA]</scope>
</reference>
<name>A0AAU9XB54_9CNID</name>
<organism evidence="3 4">
    <name type="scientific">Pocillopora meandrina</name>
    <dbReference type="NCBI Taxonomy" id="46732"/>
    <lineage>
        <taxon>Eukaryota</taxon>
        <taxon>Metazoa</taxon>
        <taxon>Cnidaria</taxon>
        <taxon>Anthozoa</taxon>
        <taxon>Hexacorallia</taxon>
        <taxon>Scleractinia</taxon>
        <taxon>Astrocoeniina</taxon>
        <taxon>Pocilloporidae</taxon>
        <taxon>Pocillopora</taxon>
    </lineage>
</organism>
<accession>A0AAU9XB54</accession>
<dbReference type="EMBL" id="CALNXJ010000037">
    <property type="protein sequence ID" value="CAH3142856.1"/>
    <property type="molecule type" value="Genomic_DNA"/>
</dbReference>
<feature type="transmembrane region" description="Helical" evidence="2">
    <location>
        <begin position="162"/>
        <end position="186"/>
    </location>
</feature>
<keyword evidence="2" id="KW-0472">Membrane</keyword>
<feature type="transmembrane region" description="Helical" evidence="2">
    <location>
        <begin position="207"/>
        <end position="231"/>
    </location>
</feature>
<evidence type="ECO:0000313" key="4">
    <source>
        <dbReference type="Proteomes" id="UP001159428"/>
    </source>
</evidence>
<proteinExistence type="predicted"/>
<evidence type="ECO:0000313" key="3">
    <source>
        <dbReference type="EMBL" id="CAH3142856.1"/>
    </source>
</evidence>